<reference evidence="2 3" key="1">
    <citation type="journal article" date="2003" name="Nature">
        <title>Genome divergence in two Prochlorococcus ecotypes reflects oceanic niche differentiation.</title>
        <authorList>
            <person name="Rocap G."/>
            <person name="Larimer F.W."/>
            <person name="Lamerdin J.E."/>
            <person name="Malfatti S."/>
            <person name="Chain P."/>
            <person name="Ahlgren N.A."/>
            <person name="Arellano A."/>
            <person name="Coleman M."/>
            <person name="Hauser L."/>
            <person name="Hess W.R."/>
            <person name="Johnson Z.I."/>
            <person name="Land M.L."/>
            <person name="Lindell D."/>
            <person name="Post A.F."/>
            <person name="Regala W."/>
            <person name="Shah M."/>
            <person name="Shaw S.L."/>
            <person name="Steglich C."/>
            <person name="Sullivan M.B."/>
            <person name="Ting C.S."/>
            <person name="Tolonen A."/>
            <person name="Webb E.A."/>
            <person name="Zinser E.R."/>
            <person name="Chisholm S.W."/>
        </authorList>
    </citation>
    <scope>NUCLEOTIDE SEQUENCE [LARGE SCALE GENOMIC DNA]</scope>
    <source>
        <strain evidence="3">MIT 9313</strain>
    </source>
</reference>
<evidence type="ECO:0000313" key="2">
    <source>
        <dbReference type="EMBL" id="CAX31871.1"/>
    </source>
</evidence>
<accession>B9ERN9</accession>
<proteinExistence type="predicted"/>
<feature type="region of interest" description="Disordered" evidence="1">
    <location>
        <begin position="44"/>
        <end position="63"/>
    </location>
</feature>
<dbReference type="Proteomes" id="UP000001423">
    <property type="component" value="Chromosome"/>
</dbReference>
<dbReference type="AntiFam" id="ANF00013">
    <property type="entry name" value="tRNA translation"/>
</dbReference>
<organism evidence="2 3">
    <name type="scientific">Prochlorococcus marinus (strain MIT 9313)</name>
    <dbReference type="NCBI Taxonomy" id="74547"/>
    <lineage>
        <taxon>Bacteria</taxon>
        <taxon>Bacillati</taxon>
        <taxon>Cyanobacteriota</taxon>
        <taxon>Cyanophyceae</taxon>
        <taxon>Synechococcales</taxon>
        <taxon>Prochlorococcaceae</taxon>
        <taxon>Prochlorococcus</taxon>
    </lineage>
</organism>
<sequence>MASNVDQMGSAGWLQGELVNSYRRGGRRQVVKAAACGAAIRGFESPRSPSTFPWLHKSQNLHN</sequence>
<feature type="compositionally biased region" description="Polar residues" evidence="1">
    <location>
        <begin position="47"/>
        <end position="63"/>
    </location>
</feature>
<dbReference type="KEGG" id="pmt:PMT_2353"/>
<name>B9ERN9_PROMM</name>
<dbReference type="AlphaFoldDB" id="B9ERN9"/>
<evidence type="ECO:0000256" key="1">
    <source>
        <dbReference type="SAM" id="MobiDB-lite"/>
    </source>
</evidence>
<keyword evidence="3" id="KW-1185">Reference proteome</keyword>
<gene>
    <name evidence="2" type="ordered locus">PMT_2353</name>
</gene>
<dbReference type="EMBL" id="BX548175">
    <property type="protein sequence ID" value="CAX31871.1"/>
    <property type="molecule type" value="Genomic_DNA"/>
</dbReference>
<evidence type="ECO:0000313" key="3">
    <source>
        <dbReference type="Proteomes" id="UP000001423"/>
    </source>
</evidence>
<dbReference type="HOGENOM" id="CLU_2882339_0_0_3"/>
<protein>
    <submittedName>
        <fullName evidence="2">Uncharacterized protein</fullName>
    </submittedName>
</protein>